<evidence type="ECO:0000256" key="4">
    <source>
        <dbReference type="ARBA" id="ARBA00022692"/>
    </source>
</evidence>
<evidence type="ECO:0000313" key="10">
    <source>
        <dbReference type="Proteomes" id="UP000321562"/>
    </source>
</evidence>
<dbReference type="InterPro" id="IPR055348">
    <property type="entry name" value="DctQ"/>
</dbReference>
<evidence type="ECO:0000313" key="9">
    <source>
        <dbReference type="EMBL" id="TXB68625.1"/>
    </source>
</evidence>
<proteinExistence type="inferred from homology"/>
<feature type="transmembrane region" description="Helical" evidence="7">
    <location>
        <begin position="137"/>
        <end position="160"/>
    </location>
</feature>
<keyword evidence="6 7" id="KW-0472">Membrane</keyword>
<reference evidence="9 10" key="1">
    <citation type="submission" date="2019-08" db="EMBL/GenBank/DDBJ databases">
        <authorList>
            <person name="Ye J."/>
        </authorList>
    </citation>
    <scope>NUCLEOTIDE SEQUENCE [LARGE SCALE GENOMIC DNA]</scope>
    <source>
        <strain evidence="9 10">TK008</strain>
    </source>
</reference>
<dbReference type="GO" id="GO:0022857">
    <property type="term" value="F:transmembrane transporter activity"/>
    <property type="evidence" value="ECO:0007669"/>
    <property type="project" value="UniProtKB-UniRule"/>
</dbReference>
<dbReference type="Proteomes" id="UP000321562">
    <property type="component" value="Unassembled WGS sequence"/>
</dbReference>
<dbReference type="Pfam" id="PF04290">
    <property type="entry name" value="DctQ"/>
    <property type="match status" value="1"/>
</dbReference>
<name>A0A5C6S2E3_9RHOB</name>
<accession>A0A5C6S2E3</accession>
<evidence type="ECO:0000256" key="1">
    <source>
        <dbReference type="ARBA" id="ARBA00004651"/>
    </source>
</evidence>
<evidence type="ECO:0000259" key="8">
    <source>
        <dbReference type="Pfam" id="PF04290"/>
    </source>
</evidence>
<dbReference type="GO" id="GO:0005886">
    <property type="term" value="C:plasma membrane"/>
    <property type="evidence" value="ECO:0007669"/>
    <property type="project" value="UniProtKB-SubCell"/>
</dbReference>
<comment type="function">
    <text evidence="7">Part of the tripartite ATP-independent periplasmic (TRAP) transport system.</text>
</comment>
<evidence type="ECO:0000256" key="2">
    <source>
        <dbReference type="ARBA" id="ARBA00022448"/>
    </source>
</evidence>
<comment type="subcellular location">
    <subcellularLocation>
        <location evidence="7">Cell inner membrane</location>
        <topology evidence="7">Multi-pass membrane protein</topology>
    </subcellularLocation>
    <subcellularLocation>
        <location evidence="1">Cell membrane</location>
        <topology evidence="1">Multi-pass membrane protein</topology>
    </subcellularLocation>
</comment>
<dbReference type="RefSeq" id="WP_147098605.1">
    <property type="nucleotide sequence ID" value="NZ_JBHUFH010000012.1"/>
</dbReference>
<keyword evidence="5 7" id="KW-1133">Transmembrane helix</keyword>
<comment type="caution">
    <text evidence="9">The sequence shown here is derived from an EMBL/GenBank/DDBJ whole genome shotgun (WGS) entry which is preliminary data.</text>
</comment>
<feature type="transmembrane region" description="Helical" evidence="7">
    <location>
        <begin position="12"/>
        <end position="37"/>
    </location>
</feature>
<feature type="transmembrane region" description="Helical" evidence="7">
    <location>
        <begin position="57"/>
        <end position="75"/>
    </location>
</feature>
<keyword evidence="3" id="KW-1003">Cell membrane</keyword>
<keyword evidence="7" id="KW-0997">Cell inner membrane</keyword>
<keyword evidence="10" id="KW-1185">Reference proteome</keyword>
<dbReference type="EMBL" id="VOPL01000004">
    <property type="protein sequence ID" value="TXB68625.1"/>
    <property type="molecule type" value="Genomic_DNA"/>
</dbReference>
<sequence length="168" mass="17475">MFEEERSGRSGLAAVVAVLATGWALLGGLVLLAVVGINALSVAGAALGHPLAGDFEMTEMGIAVAVFAFLPYCQLTDANVTADIFTARASARSVSALRALAALVACGFAAVLLWRMSLGLADHRSYSSITAILQIPVWWAFVPVLVSLVLLIATSVLSFIESLREAVA</sequence>
<keyword evidence="4 7" id="KW-0812">Transmembrane</keyword>
<evidence type="ECO:0000256" key="6">
    <source>
        <dbReference type="ARBA" id="ARBA00023136"/>
    </source>
</evidence>
<feature type="transmembrane region" description="Helical" evidence="7">
    <location>
        <begin position="96"/>
        <end position="117"/>
    </location>
</feature>
<keyword evidence="2 7" id="KW-0813">Transport</keyword>
<protein>
    <recommendedName>
        <fullName evidence="7">TRAP transporter small permease protein</fullName>
    </recommendedName>
</protein>
<dbReference type="AlphaFoldDB" id="A0A5C6S2E3"/>
<feature type="domain" description="Tripartite ATP-independent periplasmic transporters DctQ component" evidence="8">
    <location>
        <begin position="39"/>
        <end position="164"/>
    </location>
</feature>
<evidence type="ECO:0000256" key="3">
    <source>
        <dbReference type="ARBA" id="ARBA00022475"/>
    </source>
</evidence>
<evidence type="ECO:0000256" key="5">
    <source>
        <dbReference type="ARBA" id="ARBA00022989"/>
    </source>
</evidence>
<evidence type="ECO:0000256" key="7">
    <source>
        <dbReference type="RuleBase" id="RU369079"/>
    </source>
</evidence>
<comment type="similarity">
    <text evidence="7">Belongs to the TRAP transporter small permease family.</text>
</comment>
<comment type="subunit">
    <text evidence="7">The complex comprises the extracytoplasmic solute receptor protein and the two transmembrane proteins.</text>
</comment>
<organism evidence="9 10">
    <name type="scientific">Paracoccus aurantiacus</name>
    <dbReference type="NCBI Taxonomy" id="2599412"/>
    <lineage>
        <taxon>Bacteria</taxon>
        <taxon>Pseudomonadati</taxon>
        <taxon>Pseudomonadota</taxon>
        <taxon>Alphaproteobacteria</taxon>
        <taxon>Rhodobacterales</taxon>
        <taxon>Paracoccaceae</taxon>
        <taxon>Paracoccus</taxon>
    </lineage>
</organism>
<gene>
    <name evidence="9" type="ORF">FQV27_11595</name>
</gene>
<dbReference type="OrthoDB" id="6183232at2"/>